<evidence type="ECO:0000259" key="3">
    <source>
        <dbReference type="Pfam" id="PF13476"/>
    </source>
</evidence>
<dbReference type="InterPro" id="IPR027417">
    <property type="entry name" value="P-loop_NTPase"/>
</dbReference>
<reference evidence="5 6" key="1">
    <citation type="submission" date="2018-07" db="EMBL/GenBank/DDBJ databases">
        <title>Dyella solisilvae sp. nov., isolated from the pine and broad-leaved mixed forest soil.</title>
        <authorList>
            <person name="Gao Z."/>
            <person name="Qiu L."/>
        </authorList>
    </citation>
    <scope>NUCLEOTIDE SEQUENCE [LARGE SCALE GENOMIC DNA]</scope>
    <source>
        <strain evidence="5 6">DHG54</strain>
    </source>
</reference>
<dbReference type="OrthoDB" id="3322489at2"/>
<dbReference type="PANTHER" id="PTHR43581:SF4">
    <property type="entry name" value="ATP_GTP PHOSPHATASE"/>
    <property type="match status" value="1"/>
</dbReference>
<dbReference type="AlphaFoldDB" id="A0A370K3U7"/>
<dbReference type="Gene3D" id="3.40.50.300">
    <property type="entry name" value="P-loop containing nucleotide triphosphate hydrolases"/>
    <property type="match status" value="2"/>
</dbReference>
<comment type="caution">
    <text evidence="5">The sequence shown here is derived from an EMBL/GenBank/DDBJ whole genome shotgun (WGS) entry which is preliminary data.</text>
</comment>
<feature type="domain" description="Endonuclease GajA/Old nuclease/RecF-like AAA" evidence="2">
    <location>
        <begin position="281"/>
        <end position="351"/>
    </location>
</feature>
<dbReference type="PANTHER" id="PTHR43581">
    <property type="entry name" value="ATP/GTP PHOSPHATASE"/>
    <property type="match status" value="1"/>
</dbReference>
<dbReference type="CDD" id="cd01026">
    <property type="entry name" value="TOPRIM_OLD"/>
    <property type="match status" value="1"/>
</dbReference>
<dbReference type="InterPro" id="IPR041685">
    <property type="entry name" value="AAA_GajA/Old/RecF-like"/>
</dbReference>
<dbReference type="Pfam" id="PF20469">
    <property type="entry name" value="OLD-like_TOPRIM"/>
    <property type="match status" value="1"/>
</dbReference>
<gene>
    <name evidence="5" type="ORF">DVT68_16280</name>
</gene>
<dbReference type="EMBL" id="QQSY01000005">
    <property type="protein sequence ID" value="RDI97321.1"/>
    <property type="molecule type" value="Genomic_DNA"/>
</dbReference>
<dbReference type="InterPro" id="IPR034139">
    <property type="entry name" value="TOPRIM_OLD"/>
</dbReference>
<sequence>MHLHKIKATNFRIFGDGITGPKLDWTLNPTLNILVGENDAGKSAIVDAIRHVLWTTSFESTRLQEQDFHVFGDKRTTELTIEATLKGLDEDQQAALLEWLTYEADGQSTLHLTLHARWISGTPKRRARVETEIRCGVDGTGPELGAAAREMVRTTYLRPLRDAENELRSGRASRLSQILAAHPDTQGQKDNDFDREKVGELPTTLVGLMAHAQHHMGNHAVIKAVEKVINADYLAKFAFAGDTLAARIRLATELALNPILERFELTLQPAGNVHADVRSPRGLGYNNVLFMATELVLLKEGDELALLLIEEPEAHLHPQLQDRVMSLLAETSADIKSPLQVVMTTHSPSLVAGARVEAMTLVVGGRAFRLDGETTKLELSDYAYLRRFLESTRANLFFARGVAIVEGPGEALLLPALAKACGFDLAKHGVSVVNVGDVGLYHYARILQRKDDIALPVPVACITDFDVVPDGANYVAKSGAAKAGAGDDEDDPREWEEYAQDGAAEVEGEDGAGEESASAKKTKPKKRFFSNYTNEELGLRRETKQKRAEGGSTIVCVSEHWTLEYDLAYSGCCELMHMAIGLAVAAKKHGGFLPEDDFAKVKNARVTAWKKLLTQELTQEALACEVYKPLYKKLASKAVTAQYAAALLESGDYGQGEQLFKLIPPYLQRAIHHLMPGDKKADA</sequence>
<dbReference type="Proteomes" id="UP000254711">
    <property type="component" value="Unassembled WGS sequence"/>
</dbReference>
<dbReference type="Pfam" id="PF13175">
    <property type="entry name" value="AAA_15"/>
    <property type="match status" value="1"/>
</dbReference>
<evidence type="ECO:0000313" key="6">
    <source>
        <dbReference type="Proteomes" id="UP000254711"/>
    </source>
</evidence>
<evidence type="ECO:0000259" key="2">
    <source>
        <dbReference type="Pfam" id="PF13175"/>
    </source>
</evidence>
<dbReference type="InterPro" id="IPR051396">
    <property type="entry name" value="Bact_Antivir_Def_Nuclease"/>
</dbReference>
<dbReference type="CDD" id="cd00267">
    <property type="entry name" value="ABC_ATPase"/>
    <property type="match status" value="1"/>
</dbReference>
<dbReference type="Pfam" id="PF13476">
    <property type="entry name" value="AAA_23"/>
    <property type="match status" value="1"/>
</dbReference>
<proteinExistence type="predicted"/>
<dbReference type="GO" id="GO:0016887">
    <property type="term" value="F:ATP hydrolysis activity"/>
    <property type="evidence" value="ECO:0007669"/>
    <property type="project" value="InterPro"/>
</dbReference>
<dbReference type="SUPFAM" id="SSF52540">
    <property type="entry name" value="P-loop containing nucleoside triphosphate hydrolases"/>
    <property type="match status" value="1"/>
</dbReference>
<feature type="compositionally biased region" description="Acidic residues" evidence="1">
    <location>
        <begin position="504"/>
        <end position="513"/>
    </location>
</feature>
<dbReference type="RefSeq" id="WP_114826167.1">
    <property type="nucleotide sequence ID" value="NZ_QQSY01000005.1"/>
</dbReference>
<feature type="domain" description="OLD protein-like TOPRIM" evidence="4">
    <location>
        <begin position="397"/>
        <end position="466"/>
    </location>
</feature>
<evidence type="ECO:0000313" key="5">
    <source>
        <dbReference type="EMBL" id="RDI97321.1"/>
    </source>
</evidence>
<protein>
    <submittedName>
        <fullName evidence="5">DUF2813 domain-containing protein</fullName>
    </submittedName>
</protein>
<organism evidence="5 6">
    <name type="scientific">Dyella solisilvae</name>
    <dbReference type="NCBI Taxonomy" id="1920168"/>
    <lineage>
        <taxon>Bacteria</taxon>
        <taxon>Pseudomonadati</taxon>
        <taxon>Pseudomonadota</taxon>
        <taxon>Gammaproteobacteria</taxon>
        <taxon>Lysobacterales</taxon>
        <taxon>Rhodanobacteraceae</taxon>
        <taxon>Dyella</taxon>
    </lineage>
</organism>
<name>A0A370K3U7_9GAMM</name>
<feature type="region of interest" description="Disordered" evidence="1">
    <location>
        <begin position="504"/>
        <end position="524"/>
    </location>
</feature>
<evidence type="ECO:0000256" key="1">
    <source>
        <dbReference type="SAM" id="MobiDB-lite"/>
    </source>
</evidence>
<dbReference type="InterPro" id="IPR038729">
    <property type="entry name" value="Rad50/SbcC_AAA"/>
</dbReference>
<dbReference type="GO" id="GO:0006302">
    <property type="term" value="P:double-strand break repair"/>
    <property type="evidence" value="ECO:0007669"/>
    <property type="project" value="InterPro"/>
</dbReference>
<feature type="domain" description="Rad50/SbcC-type AAA" evidence="3">
    <location>
        <begin position="5"/>
        <end position="68"/>
    </location>
</feature>
<keyword evidence="6" id="KW-1185">Reference proteome</keyword>
<accession>A0A370K3U7</accession>
<evidence type="ECO:0000259" key="4">
    <source>
        <dbReference type="Pfam" id="PF20469"/>
    </source>
</evidence>